<reference evidence="2" key="1">
    <citation type="submission" date="2020-11" db="EMBL/GenBank/DDBJ databases">
        <authorList>
            <consortium name="DOE Joint Genome Institute"/>
            <person name="Ahrendt S."/>
            <person name="Riley R."/>
            <person name="Andreopoulos W."/>
            <person name="Labutti K."/>
            <person name="Pangilinan J."/>
            <person name="Ruiz-Duenas F.J."/>
            <person name="Barrasa J.M."/>
            <person name="Sanchez-Garcia M."/>
            <person name="Camarero S."/>
            <person name="Miyauchi S."/>
            <person name="Serrano A."/>
            <person name="Linde D."/>
            <person name="Babiker R."/>
            <person name="Drula E."/>
            <person name="Ayuso-Fernandez I."/>
            <person name="Pacheco R."/>
            <person name="Padilla G."/>
            <person name="Ferreira P."/>
            <person name="Barriuso J."/>
            <person name="Kellner H."/>
            <person name="Castanera R."/>
            <person name="Alfaro M."/>
            <person name="Ramirez L."/>
            <person name="Pisabarro A.G."/>
            <person name="Kuo A."/>
            <person name="Tritt A."/>
            <person name="Lipzen A."/>
            <person name="He G."/>
            <person name="Yan M."/>
            <person name="Ng V."/>
            <person name="Cullen D."/>
            <person name="Martin F."/>
            <person name="Rosso M.-N."/>
            <person name="Henrissat B."/>
            <person name="Hibbett D."/>
            <person name="Martinez A.T."/>
            <person name="Grigoriev I.V."/>
        </authorList>
    </citation>
    <scope>NUCLEOTIDE SEQUENCE</scope>
    <source>
        <strain evidence="2">AH 40177</strain>
    </source>
</reference>
<accession>A0A9P5PAM9</accession>
<comment type="caution">
    <text evidence="2">The sequence shown here is derived from an EMBL/GenBank/DDBJ whole genome shotgun (WGS) entry which is preliminary data.</text>
</comment>
<evidence type="ECO:0000256" key="1">
    <source>
        <dbReference type="SAM" id="MobiDB-lite"/>
    </source>
</evidence>
<sequence length="154" mass="16714">MLPPDIFTWCSAERDSGRSTVSSSVPLAQDPLRTHPTHISPALALRATAAPSSFGEAIIKSPNSLRTFPSSSVSPKRVLSATSDSKPVLDHPSQVERAIVRLQNKAKQLQSQSDSGDRDTVEGIEDEVRIIQVLLEMERLKRLPSSDAQGSTEL</sequence>
<evidence type="ECO:0000313" key="2">
    <source>
        <dbReference type="EMBL" id="KAF9059662.1"/>
    </source>
</evidence>
<proteinExistence type="predicted"/>
<dbReference type="AlphaFoldDB" id="A0A9P5PAM9"/>
<feature type="compositionally biased region" description="Polar residues" evidence="1">
    <location>
        <begin position="66"/>
        <end position="85"/>
    </location>
</feature>
<dbReference type="Proteomes" id="UP000772434">
    <property type="component" value="Unassembled WGS sequence"/>
</dbReference>
<organism evidence="2 3">
    <name type="scientific">Rhodocollybia butyracea</name>
    <dbReference type="NCBI Taxonomy" id="206335"/>
    <lineage>
        <taxon>Eukaryota</taxon>
        <taxon>Fungi</taxon>
        <taxon>Dikarya</taxon>
        <taxon>Basidiomycota</taxon>
        <taxon>Agaricomycotina</taxon>
        <taxon>Agaricomycetes</taxon>
        <taxon>Agaricomycetidae</taxon>
        <taxon>Agaricales</taxon>
        <taxon>Marasmiineae</taxon>
        <taxon>Omphalotaceae</taxon>
        <taxon>Rhodocollybia</taxon>
    </lineage>
</organism>
<keyword evidence="3" id="KW-1185">Reference proteome</keyword>
<evidence type="ECO:0000313" key="3">
    <source>
        <dbReference type="Proteomes" id="UP000772434"/>
    </source>
</evidence>
<feature type="region of interest" description="Disordered" evidence="1">
    <location>
        <begin position="66"/>
        <end position="92"/>
    </location>
</feature>
<dbReference type="EMBL" id="JADNRY010000286">
    <property type="protein sequence ID" value="KAF9059662.1"/>
    <property type="molecule type" value="Genomic_DNA"/>
</dbReference>
<gene>
    <name evidence="2" type="ORF">BDP27DRAFT_455148</name>
</gene>
<feature type="region of interest" description="Disordered" evidence="1">
    <location>
        <begin position="13"/>
        <end position="35"/>
    </location>
</feature>
<name>A0A9P5PAM9_9AGAR</name>
<protein>
    <submittedName>
        <fullName evidence="2">Uncharacterized protein</fullName>
    </submittedName>
</protein>